<dbReference type="Proteomes" id="UP001234178">
    <property type="component" value="Unassembled WGS sequence"/>
</dbReference>
<reference evidence="2 3" key="1">
    <citation type="journal article" date="2023" name="Nucleic Acids Res.">
        <title>The hologenome of Daphnia magna reveals possible DNA methylation and microbiome-mediated evolution of the host genome.</title>
        <authorList>
            <person name="Chaturvedi A."/>
            <person name="Li X."/>
            <person name="Dhandapani V."/>
            <person name="Marshall H."/>
            <person name="Kissane S."/>
            <person name="Cuenca-Cambronero M."/>
            <person name="Asole G."/>
            <person name="Calvet F."/>
            <person name="Ruiz-Romero M."/>
            <person name="Marangio P."/>
            <person name="Guigo R."/>
            <person name="Rago D."/>
            <person name="Mirbahai L."/>
            <person name="Eastwood N."/>
            <person name="Colbourne J.K."/>
            <person name="Zhou J."/>
            <person name="Mallon E."/>
            <person name="Orsini L."/>
        </authorList>
    </citation>
    <scope>NUCLEOTIDE SEQUENCE [LARGE SCALE GENOMIC DNA]</scope>
    <source>
        <strain evidence="2">LRV0_1</strain>
    </source>
</reference>
<feature type="compositionally biased region" description="Basic and acidic residues" evidence="1">
    <location>
        <begin position="43"/>
        <end position="58"/>
    </location>
</feature>
<evidence type="ECO:0000256" key="1">
    <source>
        <dbReference type="SAM" id="MobiDB-lite"/>
    </source>
</evidence>
<name>A0ABQ9ZIQ0_9CRUS</name>
<evidence type="ECO:0000313" key="2">
    <source>
        <dbReference type="EMBL" id="KAK4012445.1"/>
    </source>
</evidence>
<proteinExistence type="predicted"/>
<organism evidence="2 3">
    <name type="scientific">Daphnia magna</name>
    <dbReference type="NCBI Taxonomy" id="35525"/>
    <lineage>
        <taxon>Eukaryota</taxon>
        <taxon>Metazoa</taxon>
        <taxon>Ecdysozoa</taxon>
        <taxon>Arthropoda</taxon>
        <taxon>Crustacea</taxon>
        <taxon>Branchiopoda</taxon>
        <taxon>Diplostraca</taxon>
        <taxon>Cladocera</taxon>
        <taxon>Anomopoda</taxon>
        <taxon>Daphniidae</taxon>
        <taxon>Daphnia</taxon>
    </lineage>
</organism>
<accession>A0ABQ9ZIQ0</accession>
<evidence type="ECO:0000313" key="3">
    <source>
        <dbReference type="Proteomes" id="UP001234178"/>
    </source>
</evidence>
<keyword evidence="3" id="KW-1185">Reference proteome</keyword>
<protein>
    <submittedName>
        <fullName evidence="2">Uncharacterized protein</fullName>
    </submittedName>
</protein>
<sequence>MIEENDVRMEDEFYDDDMEHDVIETGEILSQQKYKSNSIVEQMAERTKQSKEKKRELRNGPSMKRSRMRNLQNQMATMARENECQFLCLLTSKNDVKYSSNIIVEGSFAKKFEERIEFRDMEKLWNSEMYKLQEARMLTNDWKEAKAKRDKDIKDLKKANRINSSSNSVPVNRTNHQDANCAAASASIPTEDQDTCSLSASTGSCVFLQTTSENQSISISRTASRVQPVLPDNFTVTLPTSVGSTASKNLQVMPNTSSKKLPVPVSSTGQSVSSILPKNFNAKLPARPATASSAASTVPLVLQNNSTQQVAPFVNRTSTRVPPVPVNQSAFAVTPVLQGTPSLNLPVSPTAASPIPSSCPPLNADDTWIVIFRKEIDGITVKMKFQKFHENRVGGLITINGEKYLCAAIQQKGSQQTAC</sequence>
<comment type="caution">
    <text evidence="2">The sequence shown here is derived from an EMBL/GenBank/DDBJ whole genome shotgun (WGS) entry which is preliminary data.</text>
</comment>
<dbReference type="EMBL" id="JAOYFB010000003">
    <property type="protein sequence ID" value="KAK4012445.1"/>
    <property type="molecule type" value="Genomic_DNA"/>
</dbReference>
<gene>
    <name evidence="2" type="ORF">OUZ56_021544</name>
</gene>
<feature type="region of interest" description="Disordered" evidence="1">
    <location>
        <begin position="42"/>
        <end position="67"/>
    </location>
</feature>